<organism evidence="1 2">
    <name type="scientific">Demequina zhanjiangensis</name>
    <dbReference type="NCBI Taxonomy" id="3051659"/>
    <lineage>
        <taxon>Bacteria</taxon>
        <taxon>Bacillati</taxon>
        <taxon>Actinomycetota</taxon>
        <taxon>Actinomycetes</taxon>
        <taxon>Micrococcales</taxon>
        <taxon>Demequinaceae</taxon>
        <taxon>Demequina</taxon>
    </lineage>
</organism>
<gene>
    <name evidence="1" type="ORF">QQX04_10720</name>
</gene>
<name>A0ABT8G433_9MICO</name>
<evidence type="ECO:0008006" key="3">
    <source>
        <dbReference type="Google" id="ProtNLM"/>
    </source>
</evidence>
<sequence>MTDANREQTITQALAQYQAQAGARDTMRVPLRGASTLLEVVEVPLDLPTLNPDSFRIAPALAEHAQASIVKTDPYSSAAQNVVAELVRKAHRYAEDLKASLIDGQDQPGLITRKGKLINGNTRCVLLRELRAEGKITNSTLRVAVLPADIIEPQELELESVLQKQVEHKDSYNLVSELMMLKKLHEDAGLTDAAIARHLRMRAQRVTDMRAVLDLMERARRLTDPVLPLTEFITEKDQTQNWIELLRKVREVDQKDGRPSGDVAIASWLIAYVLGYDSVHKLRHAYGEWVESDVMEDLVEAGGIGAAIASVAASPVAEAASAGDIPEGLDLLGDEANGPVNSEVVAVKGLLNIAVAATRPDAEHVSLGDGGSTPVADVRDALHASVSRGLAASKQRALAGSKLQRPTYALSQARDGLREALDGLDEVGELDEFAPHREAVVLLIEEIASLLDKVSEAAESAPSAPSSDD</sequence>
<reference evidence="1" key="1">
    <citation type="submission" date="2023-06" db="EMBL/GenBank/DDBJ databases">
        <title>SYSU T00b26.</title>
        <authorList>
            <person name="Gao L."/>
            <person name="Fang B.-Z."/>
            <person name="Li W.-J."/>
        </authorList>
    </citation>
    <scope>NUCLEOTIDE SEQUENCE</scope>
    <source>
        <strain evidence="1">SYSU T00b26</strain>
    </source>
</reference>
<evidence type="ECO:0000313" key="1">
    <source>
        <dbReference type="EMBL" id="MDN4473464.1"/>
    </source>
</evidence>
<accession>A0ABT8G433</accession>
<evidence type="ECO:0000313" key="2">
    <source>
        <dbReference type="Proteomes" id="UP001172738"/>
    </source>
</evidence>
<dbReference type="EMBL" id="JAUHPV010000006">
    <property type="protein sequence ID" value="MDN4473464.1"/>
    <property type="molecule type" value="Genomic_DNA"/>
</dbReference>
<proteinExistence type="predicted"/>
<keyword evidence="2" id="KW-1185">Reference proteome</keyword>
<comment type="caution">
    <text evidence="1">The sequence shown here is derived from an EMBL/GenBank/DDBJ whole genome shotgun (WGS) entry which is preliminary data.</text>
</comment>
<protein>
    <recommendedName>
        <fullName evidence="3">Chromosome partitioning protein, ParB family</fullName>
    </recommendedName>
</protein>
<dbReference type="RefSeq" id="WP_301129035.1">
    <property type="nucleotide sequence ID" value="NZ_JAUHPV010000006.1"/>
</dbReference>
<dbReference type="Proteomes" id="UP001172738">
    <property type="component" value="Unassembled WGS sequence"/>
</dbReference>